<reference evidence="1" key="1">
    <citation type="submission" date="2014-09" db="EMBL/GenBank/DDBJ databases">
        <authorList>
            <person name="Magalhaes I.L.F."/>
            <person name="Oliveira U."/>
            <person name="Santos F.R."/>
            <person name="Vidigal T.H.D.A."/>
            <person name="Brescovit A.D."/>
            <person name="Santos A.J."/>
        </authorList>
    </citation>
    <scope>NUCLEOTIDE SEQUENCE</scope>
    <source>
        <tissue evidence="1">Shoot tissue taken approximately 20 cm above the soil surface</tissue>
    </source>
</reference>
<sequence length="50" mass="5974">MSFFLSRKMGSSGKLLHLYSVYPSQIHQQNLPVFQMILQMMWKSWAVHFN</sequence>
<accession>A0A0A9BZ09</accession>
<protein>
    <submittedName>
        <fullName evidence="1">Uncharacterized protein</fullName>
    </submittedName>
</protein>
<proteinExistence type="predicted"/>
<organism evidence="1">
    <name type="scientific">Arundo donax</name>
    <name type="common">Giant reed</name>
    <name type="synonym">Donax arundinaceus</name>
    <dbReference type="NCBI Taxonomy" id="35708"/>
    <lineage>
        <taxon>Eukaryota</taxon>
        <taxon>Viridiplantae</taxon>
        <taxon>Streptophyta</taxon>
        <taxon>Embryophyta</taxon>
        <taxon>Tracheophyta</taxon>
        <taxon>Spermatophyta</taxon>
        <taxon>Magnoliopsida</taxon>
        <taxon>Liliopsida</taxon>
        <taxon>Poales</taxon>
        <taxon>Poaceae</taxon>
        <taxon>PACMAD clade</taxon>
        <taxon>Arundinoideae</taxon>
        <taxon>Arundineae</taxon>
        <taxon>Arundo</taxon>
    </lineage>
</organism>
<dbReference type="AlphaFoldDB" id="A0A0A9BZ09"/>
<name>A0A0A9BZ09_ARUDO</name>
<dbReference type="EMBL" id="GBRH01231500">
    <property type="protein sequence ID" value="JAD66395.1"/>
    <property type="molecule type" value="Transcribed_RNA"/>
</dbReference>
<evidence type="ECO:0000313" key="1">
    <source>
        <dbReference type="EMBL" id="JAD66395.1"/>
    </source>
</evidence>
<reference evidence="1" key="2">
    <citation type="journal article" date="2015" name="Data Brief">
        <title>Shoot transcriptome of the giant reed, Arundo donax.</title>
        <authorList>
            <person name="Barrero R.A."/>
            <person name="Guerrero F.D."/>
            <person name="Moolhuijzen P."/>
            <person name="Goolsby J.A."/>
            <person name="Tidwell J."/>
            <person name="Bellgard S.E."/>
            <person name="Bellgard M.I."/>
        </authorList>
    </citation>
    <scope>NUCLEOTIDE SEQUENCE</scope>
    <source>
        <tissue evidence="1">Shoot tissue taken approximately 20 cm above the soil surface</tissue>
    </source>
</reference>